<dbReference type="PANTHER" id="PTHR35995">
    <property type="entry name" value="OS04G0690500 PROTEIN"/>
    <property type="match status" value="1"/>
</dbReference>
<name>A0A4Y7J2X3_PAPSO</name>
<dbReference type="Proteomes" id="UP000316621">
    <property type="component" value="Chromosome 3"/>
</dbReference>
<feature type="region of interest" description="Disordered" evidence="1">
    <location>
        <begin position="182"/>
        <end position="203"/>
    </location>
</feature>
<dbReference type="Pfam" id="PF05340">
    <property type="entry name" value="DUF740"/>
    <property type="match status" value="1"/>
</dbReference>
<protein>
    <submittedName>
        <fullName evidence="2">Uncharacterized protein</fullName>
    </submittedName>
</protein>
<dbReference type="PANTHER" id="PTHR35995:SF1">
    <property type="entry name" value="OS04G0690500 PROTEIN"/>
    <property type="match status" value="1"/>
</dbReference>
<evidence type="ECO:0000256" key="1">
    <source>
        <dbReference type="SAM" id="MobiDB-lite"/>
    </source>
</evidence>
<feature type="region of interest" description="Disordered" evidence="1">
    <location>
        <begin position="248"/>
        <end position="292"/>
    </location>
</feature>
<feature type="region of interest" description="Disordered" evidence="1">
    <location>
        <begin position="101"/>
        <end position="132"/>
    </location>
</feature>
<feature type="compositionally biased region" description="Basic residues" evidence="1">
    <location>
        <begin position="188"/>
        <end position="200"/>
    </location>
</feature>
<reference evidence="2 3" key="1">
    <citation type="journal article" date="2018" name="Science">
        <title>The opium poppy genome and morphinan production.</title>
        <authorList>
            <person name="Guo L."/>
            <person name="Winzer T."/>
            <person name="Yang X."/>
            <person name="Li Y."/>
            <person name="Ning Z."/>
            <person name="He Z."/>
            <person name="Teodor R."/>
            <person name="Lu Y."/>
            <person name="Bowser T.A."/>
            <person name="Graham I.A."/>
            <person name="Ye K."/>
        </authorList>
    </citation>
    <scope>NUCLEOTIDE SEQUENCE [LARGE SCALE GENOMIC DNA]</scope>
    <source>
        <strain evidence="3">cv. HN1</strain>
        <tissue evidence="2">Leaves</tissue>
    </source>
</reference>
<accession>A0A4Y7J2X3</accession>
<feature type="non-terminal residue" evidence="2">
    <location>
        <position position="292"/>
    </location>
</feature>
<dbReference type="InterPro" id="IPR008004">
    <property type="entry name" value="OCTOPUS-like"/>
</dbReference>
<sequence length="292" mass="33185">MTNSISLKSTSILHFHFTFLECVYNIMNGCNEEGNYSNFCNIHPTKIQIGVCSLCLKERLVILLATSSSKYKQRSRRRSTSSRKSHHIYVLQKVSTLGSFLRRSESSRRGQRLAAKSTDTDDTSTSTSSQEDSFISIKFEDNGNASWVKDSTEHCKPHSSVTATVTEPLKAKKIMHNVNTTTTTETMKRKKKKKKKKKKKMDTDNRITSIVEHHGGTTGSDGGAGMLRWRKRVGQVLFQLVRLKKSTMMESGCQDSRSNKGKKSRSSSSNSLKIRNKKNWIKTMTKKRDHHR</sequence>
<gene>
    <name evidence="2" type="ORF">C5167_013152</name>
</gene>
<evidence type="ECO:0000313" key="2">
    <source>
        <dbReference type="EMBL" id="RZC54301.1"/>
    </source>
</evidence>
<proteinExistence type="predicted"/>
<keyword evidence="3" id="KW-1185">Reference proteome</keyword>
<dbReference type="Gramene" id="RZC54301">
    <property type="protein sequence ID" value="RZC54301"/>
    <property type="gene ID" value="C5167_013152"/>
</dbReference>
<organism evidence="2 3">
    <name type="scientific">Papaver somniferum</name>
    <name type="common">Opium poppy</name>
    <dbReference type="NCBI Taxonomy" id="3469"/>
    <lineage>
        <taxon>Eukaryota</taxon>
        <taxon>Viridiplantae</taxon>
        <taxon>Streptophyta</taxon>
        <taxon>Embryophyta</taxon>
        <taxon>Tracheophyta</taxon>
        <taxon>Spermatophyta</taxon>
        <taxon>Magnoliopsida</taxon>
        <taxon>Ranunculales</taxon>
        <taxon>Papaveraceae</taxon>
        <taxon>Papaveroideae</taxon>
        <taxon>Papaver</taxon>
    </lineage>
</organism>
<dbReference type="AlphaFoldDB" id="A0A4Y7J2X3"/>
<evidence type="ECO:0000313" key="3">
    <source>
        <dbReference type="Proteomes" id="UP000316621"/>
    </source>
</evidence>
<feature type="compositionally biased region" description="Basic residues" evidence="1">
    <location>
        <begin position="274"/>
        <end position="292"/>
    </location>
</feature>
<dbReference type="EMBL" id="CM010717">
    <property type="protein sequence ID" value="RZC54301.1"/>
    <property type="molecule type" value="Genomic_DNA"/>
</dbReference>